<dbReference type="CDD" id="cd19100">
    <property type="entry name" value="AKR_unchar"/>
    <property type="match status" value="1"/>
</dbReference>
<dbReference type="InterPro" id="IPR023210">
    <property type="entry name" value="NADP_OxRdtase_dom"/>
</dbReference>
<dbReference type="AlphaFoldDB" id="A0A0R2XGZ7"/>
<dbReference type="Gene3D" id="3.20.20.100">
    <property type="entry name" value="NADP-dependent oxidoreductase domain"/>
    <property type="match status" value="1"/>
</dbReference>
<evidence type="ECO:0000313" key="3">
    <source>
        <dbReference type="Proteomes" id="UP000051220"/>
    </source>
</evidence>
<comment type="caution">
    <text evidence="2">The sequence shown here is derived from an EMBL/GenBank/DDBJ whole genome shotgun (WGS) entry which is preliminary data.</text>
</comment>
<dbReference type="InterPro" id="IPR036812">
    <property type="entry name" value="NAD(P)_OxRdtase_dom_sf"/>
</dbReference>
<sequence length="373" mass="40859">MRDRDDHYLKVGVFGAFENSFISLPHNWNSAFFPTCGPRGTEQNYEMITRRGFLGLIPGLGLAKGWASAADTVPTRKFGRHDERVSVLGFGGHTLGLAKDVPEATRIAHEAVERGVTFFDNAWCYHGGRAEEWMGQALQGIRDKTFIMTKCCTHGKALPEGGKEGAMKYLEDSLRRLKTDRVDLWMLHQVEKAEEVDKFYGPGGAAEAFDLAKKQGKVRYLGFTGHTDPAVHRKILDGGYPFDASLQPVSALGTKKSRAFETEIIPELAKKQIAVIGMKGFGGSKRASEKGLMTAEKVMRYALSYPEVCTHLIGVDQFEYIDPAVVAAAQAPMDEGERKAFAEWCDRMGGAAYAMHAQPGHQDGACCSGSALA</sequence>
<dbReference type="EMBL" id="LIDN01000122">
    <property type="protein sequence ID" value="KRP33539.1"/>
    <property type="molecule type" value="Genomic_DNA"/>
</dbReference>
<dbReference type="Pfam" id="PF00248">
    <property type="entry name" value="Aldo_ket_red"/>
    <property type="match status" value="1"/>
</dbReference>
<dbReference type="PANTHER" id="PTHR43312">
    <property type="entry name" value="D-THREO-ALDOSE 1-DEHYDROGENASE"/>
    <property type="match status" value="1"/>
</dbReference>
<evidence type="ECO:0000259" key="1">
    <source>
        <dbReference type="Pfam" id="PF00248"/>
    </source>
</evidence>
<gene>
    <name evidence="2" type="ORF">ABS33_04320</name>
</gene>
<dbReference type="SUPFAM" id="SSF51430">
    <property type="entry name" value="NAD(P)-linked oxidoreductase"/>
    <property type="match status" value="1"/>
</dbReference>
<feature type="domain" description="NADP-dependent oxidoreductase" evidence="1">
    <location>
        <begin position="88"/>
        <end position="283"/>
    </location>
</feature>
<proteinExistence type="predicted"/>
<protein>
    <recommendedName>
        <fullName evidence="1">NADP-dependent oxidoreductase domain-containing protein</fullName>
    </recommendedName>
</protein>
<dbReference type="PANTHER" id="PTHR43312:SF1">
    <property type="entry name" value="NADP-DEPENDENT OXIDOREDUCTASE DOMAIN-CONTAINING PROTEIN"/>
    <property type="match status" value="1"/>
</dbReference>
<organism evidence="2 3">
    <name type="scientific">Verrucomicrobia subdivision 6 bacterium BACL9 MAG-120924-bin69</name>
    <dbReference type="NCBI Taxonomy" id="1655635"/>
    <lineage>
        <taxon>Bacteria</taxon>
        <taxon>Pseudomonadati</taxon>
        <taxon>Verrucomicrobiota</taxon>
        <taxon>Verrucomicrobiia</taxon>
        <taxon>Verrucomicrobiales</taxon>
        <taxon>Verrucomicrobia subdivision 6</taxon>
    </lineage>
</organism>
<accession>A0A0R2XGZ7</accession>
<reference evidence="2 3" key="1">
    <citation type="submission" date="2015-10" db="EMBL/GenBank/DDBJ databases">
        <title>Metagenome-Assembled Genomes uncover a global brackish microbiome.</title>
        <authorList>
            <person name="Hugerth L.W."/>
            <person name="Larsson J."/>
            <person name="Alneberg J."/>
            <person name="Lindh M.V."/>
            <person name="Legrand C."/>
            <person name="Pinhassi J."/>
            <person name="Andersson A.F."/>
        </authorList>
    </citation>
    <scope>NUCLEOTIDE SEQUENCE [LARGE SCALE GENOMIC DNA]</scope>
    <source>
        <strain evidence="2">BACL9 MAG-120924-bin69</strain>
    </source>
</reference>
<name>A0A0R2XGZ7_9BACT</name>
<dbReference type="Proteomes" id="UP000051220">
    <property type="component" value="Unassembled WGS sequence"/>
</dbReference>
<evidence type="ECO:0000313" key="2">
    <source>
        <dbReference type="EMBL" id="KRP33539.1"/>
    </source>
</evidence>
<dbReference type="InterPro" id="IPR053135">
    <property type="entry name" value="AKR2_Oxidoreductase"/>
</dbReference>